<evidence type="ECO:0000259" key="7">
    <source>
        <dbReference type="Pfam" id="PF01058"/>
    </source>
</evidence>
<keyword evidence="4" id="KW-0479">Metal-binding</keyword>
<comment type="similarity">
    <text evidence="2">Belongs to the complex I 20 kDa subunit family.</text>
</comment>
<evidence type="ECO:0000256" key="4">
    <source>
        <dbReference type="ARBA" id="ARBA00022723"/>
    </source>
</evidence>
<evidence type="ECO:0000313" key="15">
    <source>
        <dbReference type="Proteomes" id="UP000056255"/>
    </source>
</evidence>
<dbReference type="PANTHER" id="PTHR42989:SF1">
    <property type="entry name" value="FORMATE HYDROGENLYASE SUBUNIT 7-RELATED"/>
    <property type="match status" value="1"/>
</dbReference>
<evidence type="ECO:0000256" key="1">
    <source>
        <dbReference type="ARBA" id="ARBA00001966"/>
    </source>
</evidence>
<dbReference type="RefSeq" id="WP_012021374.1">
    <property type="nucleotide sequence ID" value="NZ_CP008822.1"/>
</dbReference>
<sequence length="203" mass="22491">MNWFIKGIRMGVKTEDDYHHETKWPSRLTRVKGGEITCPTDAIGEEWKQERCIFCRACEPVFSPTGETLTPRVERSDVTFKRSFYLYPLDAGSCGGCNLELRLISSPQYDMTRFGIFFTNTPKHADALLIMGNLGKRMEEVIRRAYDVIPSPKLVILLGTCAISGGVTGIPPDIRGDVIVPGCPPTPASILDALIKAKGGDRK</sequence>
<reference evidence="8 14" key="1">
    <citation type="journal article" date="2014" name="J. Bacteriol.">
        <title>Role of an Archaeal PitA Transporter in the Copper and Arsenic Resistance of Metallosphaera sedula, an Extreme Thermoacidophile.</title>
        <authorList>
            <person name="McCarthy S."/>
            <person name="Ai C."/>
            <person name="Wheaton G."/>
            <person name="Tevatia R."/>
            <person name="Eckrich V."/>
            <person name="Kelly R."/>
            <person name="Blum P."/>
        </authorList>
    </citation>
    <scope>NUCLEOTIDE SEQUENCE [LARGE SCALE GENOMIC DNA]</scope>
    <source>
        <strain evidence="8 14">CuR1</strain>
    </source>
</reference>
<dbReference type="EMBL" id="CP012176">
    <property type="protein sequence ID" value="AKV83406.1"/>
    <property type="molecule type" value="Genomic_DNA"/>
</dbReference>
<dbReference type="PATRIC" id="fig|43687.5.peg.1554"/>
<dbReference type="Proteomes" id="UP000029084">
    <property type="component" value="Chromosome"/>
</dbReference>
<protein>
    <submittedName>
        <fullName evidence="8">NADH ubiquinone oxidoreductase, 20 kDa subunit</fullName>
    </submittedName>
    <submittedName>
        <fullName evidence="9">NADH:ubiquinone oxidoreductase</fullName>
    </submittedName>
</protein>
<dbReference type="EMBL" id="CP012172">
    <property type="protein sequence ID" value="AKV74432.1"/>
    <property type="molecule type" value="Genomic_DNA"/>
</dbReference>
<dbReference type="InterPro" id="IPR052375">
    <property type="entry name" value="Complex_I_20kDa-like"/>
</dbReference>
<dbReference type="Proteomes" id="UP000061362">
    <property type="component" value="Chromosome"/>
</dbReference>
<dbReference type="Gene3D" id="3.40.50.12280">
    <property type="match status" value="1"/>
</dbReference>
<reference evidence="16 17" key="2">
    <citation type="journal article" date="2015" name="Genome Announc.">
        <title>Complete Genome Sequences of Evolved Arsenate-Resistant Metallosphaera sedula Strains.</title>
        <authorList>
            <person name="Ai C."/>
            <person name="McCarthy S."/>
            <person name="Schackwitz W."/>
            <person name="Martin J."/>
            <person name="Lipzen A."/>
            <person name="Blum P."/>
        </authorList>
    </citation>
    <scope>NUCLEOTIDE SEQUENCE [LARGE SCALE GENOMIC DNA]</scope>
    <source>
        <strain evidence="11 17">ARS120-1</strain>
        <strain evidence="12 16">ARS120-2</strain>
        <strain evidence="9 19">ARS50-1</strain>
        <strain evidence="10 18">ARS50-2</strain>
    </source>
</reference>
<dbReference type="Pfam" id="PF01058">
    <property type="entry name" value="Oxidored_q6"/>
    <property type="match status" value="1"/>
</dbReference>
<dbReference type="GO" id="GO:0051539">
    <property type="term" value="F:4 iron, 4 sulfur cluster binding"/>
    <property type="evidence" value="ECO:0007669"/>
    <property type="project" value="UniProtKB-KW"/>
</dbReference>
<dbReference type="Proteomes" id="UP000062398">
    <property type="component" value="Chromosome"/>
</dbReference>
<keyword evidence="5" id="KW-0408">Iron</keyword>
<evidence type="ECO:0000313" key="18">
    <source>
        <dbReference type="Proteomes" id="UP000062475"/>
    </source>
</evidence>
<gene>
    <name evidence="8" type="ORF">HA72_1430</name>
    <name evidence="9" type="ORF">MsedA_1449</name>
    <name evidence="10" type="ORF">MsedB_1451</name>
    <name evidence="11" type="ORF">MsedC_1449</name>
    <name evidence="12" type="ORF">MsedD_1450</name>
    <name evidence="13" type="ORF">MsedE_1455</name>
</gene>
<dbReference type="Proteomes" id="UP000062475">
    <property type="component" value="Chromosome"/>
</dbReference>
<dbReference type="GO" id="GO:0046872">
    <property type="term" value="F:metal ion binding"/>
    <property type="evidence" value="ECO:0007669"/>
    <property type="project" value="UniProtKB-KW"/>
</dbReference>
<dbReference type="SUPFAM" id="SSF56770">
    <property type="entry name" value="HydA/Nqo6-like"/>
    <property type="match status" value="1"/>
</dbReference>
<dbReference type="AlphaFoldDB" id="A0A088E5I0"/>
<evidence type="ECO:0000313" key="10">
    <source>
        <dbReference type="EMBL" id="AKV76671.1"/>
    </source>
</evidence>
<dbReference type="GeneID" id="91755931"/>
<keyword evidence="6" id="KW-0411">Iron-sulfur</keyword>
<evidence type="ECO:0000313" key="9">
    <source>
        <dbReference type="EMBL" id="AKV74432.1"/>
    </source>
</evidence>
<evidence type="ECO:0000313" key="8">
    <source>
        <dbReference type="EMBL" id="AIM27571.1"/>
    </source>
</evidence>
<accession>A0A088E5I0</accession>
<evidence type="ECO:0000313" key="11">
    <source>
        <dbReference type="EMBL" id="AKV78922.1"/>
    </source>
</evidence>
<dbReference type="PANTHER" id="PTHR42989">
    <property type="entry name" value="HYDROGENASE-4 COMPONENT I"/>
    <property type="match status" value="1"/>
</dbReference>
<evidence type="ECO:0000313" key="13">
    <source>
        <dbReference type="EMBL" id="AKV83406.1"/>
    </source>
</evidence>
<comment type="cofactor">
    <cofactor evidence="1">
        <name>[4Fe-4S] cluster</name>
        <dbReference type="ChEBI" id="CHEBI:49883"/>
    </cofactor>
</comment>
<name>A0A088E5I0_9CREN</name>
<dbReference type="Proteomes" id="UP000068832">
    <property type="component" value="Chromosome"/>
</dbReference>
<evidence type="ECO:0000313" key="19">
    <source>
        <dbReference type="Proteomes" id="UP000068832"/>
    </source>
</evidence>
<keyword evidence="8" id="KW-0830">Ubiquinone</keyword>
<dbReference type="OrthoDB" id="5740at2157"/>
<dbReference type="OMA" id="GRCLFCP"/>
<organism evidence="8 14">
    <name type="scientific">Metallosphaera sedula</name>
    <dbReference type="NCBI Taxonomy" id="43687"/>
    <lineage>
        <taxon>Archaea</taxon>
        <taxon>Thermoproteota</taxon>
        <taxon>Thermoprotei</taxon>
        <taxon>Sulfolobales</taxon>
        <taxon>Sulfolobaceae</taxon>
        <taxon>Metallosphaera</taxon>
    </lineage>
</organism>
<evidence type="ECO:0000256" key="5">
    <source>
        <dbReference type="ARBA" id="ARBA00023004"/>
    </source>
</evidence>
<dbReference type="InterPro" id="IPR006137">
    <property type="entry name" value="NADH_UbQ_OxRdtase-like_20kDa"/>
</dbReference>
<reference evidence="13 15" key="3">
    <citation type="submission" date="2015-07" db="EMBL/GenBank/DDBJ databases">
        <title>Physiological, transcriptional responses and genome re-sequencing of acid resistant extremely thermoacidophilic Metallosphaera sedula SARC-M1.</title>
        <authorList>
            <person name="Ai C."/>
            <person name="McCarthy S."/>
            <person name="Eckrich V."/>
            <person name="Rudrappa D."/>
            <person name="Qiu G."/>
            <person name="Blum P."/>
        </authorList>
    </citation>
    <scope>NUCLEOTIDE SEQUENCE [LARGE SCALE GENOMIC DNA]</scope>
    <source>
        <strain evidence="13 15">SARC-M1</strain>
    </source>
</reference>
<evidence type="ECO:0000313" key="16">
    <source>
        <dbReference type="Proteomes" id="UP000061362"/>
    </source>
</evidence>
<evidence type="ECO:0000256" key="3">
    <source>
        <dbReference type="ARBA" id="ARBA00022485"/>
    </source>
</evidence>
<dbReference type="EMBL" id="CP012175">
    <property type="protein sequence ID" value="AKV81167.1"/>
    <property type="molecule type" value="Genomic_DNA"/>
</dbReference>
<keyword evidence="3" id="KW-0004">4Fe-4S</keyword>
<dbReference type="EMBL" id="CP008822">
    <property type="protein sequence ID" value="AIM27571.1"/>
    <property type="molecule type" value="Genomic_DNA"/>
</dbReference>
<dbReference type="Proteomes" id="UP000056255">
    <property type="component" value="Chromosome"/>
</dbReference>
<proteinExistence type="inferred from homology"/>
<dbReference type="EMBL" id="CP012173">
    <property type="protein sequence ID" value="AKV76671.1"/>
    <property type="molecule type" value="Genomic_DNA"/>
</dbReference>
<evidence type="ECO:0000256" key="2">
    <source>
        <dbReference type="ARBA" id="ARBA00009173"/>
    </source>
</evidence>
<feature type="domain" description="NADH:ubiquinone oxidoreductase-like 20kDa subunit" evidence="7">
    <location>
        <begin position="94"/>
        <end position="196"/>
    </location>
</feature>
<evidence type="ECO:0000256" key="6">
    <source>
        <dbReference type="ARBA" id="ARBA00023014"/>
    </source>
</evidence>
<evidence type="ECO:0000313" key="12">
    <source>
        <dbReference type="EMBL" id="AKV81167.1"/>
    </source>
</evidence>
<evidence type="ECO:0000313" key="17">
    <source>
        <dbReference type="Proteomes" id="UP000062398"/>
    </source>
</evidence>
<evidence type="ECO:0000313" key="14">
    <source>
        <dbReference type="Proteomes" id="UP000029084"/>
    </source>
</evidence>
<dbReference type="EMBL" id="CP012174">
    <property type="protein sequence ID" value="AKV78922.1"/>
    <property type="molecule type" value="Genomic_DNA"/>
</dbReference>